<dbReference type="RefSeq" id="WP_310371912.1">
    <property type="nucleotide sequence ID" value="NZ_JAVDYB010000001.1"/>
</dbReference>
<reference evidence="1" key="1">
    <citation type="submission" date="2023-07" db="EMBL/GenBank/DDBJ databases">
        <title>Sequencing the genomes of 1000 actinobacteria strains.</title>
        <authorList>
            <person name="Klenk H.-P."/>
        </authorList>
    </citation>
    <scope>NUCLEOTIDE SEQUENCE</scope>
    <source>
        <strain evidence="1">DSM 44707</strain>
    </source>
</reference>
<dbReference type="EMBL" id="JAVDYB010000001">
    <property type="protein sequence ID" value="MDR7278779.1"/>
    <property type="molecule type" value="Genomic_DNA"/>
</dbReference>
<sequence>MNNVARILIDSVYWASLRSDSGSAVGVPQALWDLFSASSEDAAEAAYWRIDNEVIVQGQLHEAAVPTLEILLCMAVSVPSGAVRRTVAELIQQMVFGQPHPSEMALGNSDIASECQRLARGAIWVFYDWLSDGDSDVRQLAILILRKVEPDARRWALVMGVRREVDKAEGVQRIFSEIDRGLY</sequence>
<protein>
    <submittedName>
        <fullName evidence="1">Uncharacterized protein</fullName>
    </submittedName>
</protein>
<keyword evidence="2" id="KW-1185">Reference proteome</keyword>
<dbReference type="SUPFAM" id="SSF48371">
    <property type="entry name" value="ARM repeat"/>
    <property type="match status" value="1"/>
</dbReference>
<evidence type="ECO:0000313" key="2">
    <source>
        <dbReference type="Proteomes" id="UP001183643"/>
    </source>
</evidence>
<name>A0AAE3YRY4_9ACTN</name>
<gene>
    <name evidence="1" type="ORF">J2S41_005557</name>
</gene>
<comment type="caution">
    <text evidence="1">The sequence shown here is derived from an EMBL/GenBank/DDBJ whole genome shotgun (WGS) entry which is preliminary data.</text>
</comment>
<dbReference type="InterPro" id="IPR016024">
    <property type="entry name" value="ARM-type_fold"/>
</dbReference>
<organism evidence="1 2">
    <name type="scientific">Catenuloplanes atrovinosus</name>
    <dbReference type="NCBI Taxonomy" id="137266"/>
    <lineage>
        <taxon>Bacteria</taxon>
        <taxon>Bacillati</taxon>
        <taxon>Actinomycetota</taxon>
        <taxon>Actinomycetes</taxon>
        <taxon>Micromonosporales</taxon>
        <taxon>Micromonosporaceae</taxon>
        <taxon>Catenuloplanes</taxon>
    </lineage>
</organism>
<proteinExistence type="predicted"/>
<dbReference type="AlphaFoldDB" id="A0AAE3YRY4"/>
<accession>A0AAE3YRY4</accession>
<dbReference type="Proteomes" id="UP001183643">
    <property type="component" value="Unassembled WGS sequence"/>
</dbReference>
<evidence type="ECO:0000313" key="1">
    <source>
        <dbReference type="EMBL" id="MDR7278779.1"/>
    </source>
</evidence>